<feature type="domain" description="Amidase" evidence="3">
    <location>
        <begin position="28"/>
        <end position="460"/>
    </location>
</feature>
<dbReference type="PANTHER" id="PTHR11895">
    <property type="entry name" value="TRANSAMIDASE"/>
    <property type="match status" value="1"/>
</dbReference>
<feature type="region of interest" description="Disordered" evidence="2">
    <location>
        <begin position="473"/>
        <end position="499"/>
    </location>
</feature>
<sequence length="499" mass="53021">MTADDELCFASAHELAARIRARDLSPVEVADAVIERIERLDPHLVAFCAFEADQVRAAAEEAEQAVMRNEPLGPLHGVPISVKDLIFTTDLPTVGGSKAYVGFVPDEDDIVVERVRRAGGIVLGKTNVPDFGYGPTFDPVFGTTRNPWDLTRSPAGSSGGSAAAVAAGLGPVSLGSDGGGSIRVPASFCGIYGLNPSFGRVPLYPGTRDTRFPGFSGWESLERIGPLTRTVTDAALVLDVLKGPDPRDRHSLPDAGERYLDDLDRDLTGLRIGWTLDWGGYARVDAAVATLVERAAQVLADLGAEVETACPGFPDPAATFGTIMALDADLRTMRELVDRYPPGEAPPRLVTLLEQERSFVDASSAVAARKSLYNSLWRFFEHYDVLLTPSTPVTAFPVDLPGPTEIGGLPVTDPMPLARFTAPISLAGNPCASIPCGWSEEGLPVGLQIVGNHLDDRLVLQVSRAFERARPWADARPPAASAAGATASVSGRGDLHDHS</sequence>
<dbReference type="EMBL" id="BAAAOR010000040">
    <property type="protein sequence ID" value="GAA1544998.1"/>
    <property type="molecule type" value="Genomic_DNA"/>
</dbReference>
<comment type="caution">
    <text evidence="4">The sequence shown here is derived from an EMBL/GenBank/DDBJ whole genome shotgun (WGS) entry which is preliminary data.</text>
</comment>
<evidence type="ECO:0000313" key="5">
    <source>
        <dbReference type="Proteomes" id="UP001500842"/>
    </source>
</evidence>
<organism evidence="4 5">
    <name type="scientific">Nocardioides humi</name>
    <dbReference type="NCBI Taxonomy" id="449461"/>
    <lineage>
        <taxon>Bacteria</taxon>
        <taxon>Bacillati</taxon>
        <taxon>Actinomycetota</taxon>
        <taxon>Actinomycetes</taxon>
        <taxon>Propionibacteriales</taxon>
        <taxon>Nocardioidaceae</taxon>
        <taxon>Nocardioides</taxon>
    </lineage>
</organism>
<evidence type="ECO:0000259" key="3">
    <source>
        <dbReference type="Pfam" id="PF01425"/>
    </source>
</evidence>
<dbReference type="InterPro" id="IPR023631">
    <property type="entry name" value="Amidase_dom"/>
</dbReference>
<evidence type="ECO:0000256" key="1">
    <source>
        <dbReference type="ARBA" id="ARBA00009199"/>
    </source>
</evidence>
<comment type="similarity">
    <text evidence="1">Belongs to the amidase family.</text>
</comment>
<keyword evidence="5" id="KW-1185">Reference proteome</keyword>
<dbReference type="PANTHER" id="PTHR11895:SF7">
    <property type="entry name" value="GLUTAMYL-TRNA(GLN) AMIDOTRANSFERASE SUBUNIT A, MITOCHONDRIAL"/>
    <property type="match status" value="1"/>
</dbReference>
<evidence type="ECO:0000256" key="2">
    <source>
        <dbReference type="SAM" id="MobiDB-lite"/>
    </source>
</evidence>
<dbReference type="RefSeq" id="WP_344114015.1">
    <property type="nucleotide sequence ID" value="NZ_BAAAOR010000040.1"/>
</dbReference>
<name>A0ABN2BT71_9ACTN</name>
<dbReference type="Proteomes" id="UP001500842">
    <property type="component" value="Unassembled WGS sequence"/>
</dbReference>
<protein>
    <submittedName>
        <fullName evidence="4">Amidase</fullName>
    </submittedName>
</protein>
<dbReference type="InterPro" id="IPR036928">
    <property type="entry name" value="AS_sf"/>
</dbReference>
<dbReference type="Gene3D" id="3.90.1300.10">
    <property type="entry name" value="Amidase signature (AS) domain"/>
    <property type="match status" value="1"/>
</dbReference>
<proteinExistence type="inferred from homology"/>
<gene>
    <name evidence="4" type="ORF">GCM10009788_54310</name>
</gene>
<dbReference type="InterPro" id="IPR000120">
    <property type="entry name" value="Amidase"/>
</dbReference>
<reference evidence="4 5" key="1">
    <citation type="journal article" date="2019" name="Int. J. Syst. Evol. Microbiol.">
        <title>The Global Catalogue of Microorganisms (GCM) 10K type strain sequencing project: providing services to taxonomists for standard genome sequencing and annotation.</title>
        <authorList>
            <consortium name="The Broad Institute Genomics Platform"/>
            <consortium name="The Broad Institute Genome Sequencing Center for Infectious Disease"/>
            <person name="Wu L."/>
            <person name="Ma J."/>
        </authorList>
    </citation>
    <scope>NUCLEOTIDE SEQUENCE [LARGE SCALE GENOMIC DNA]</scope>
    <source>
        <strain evidence="4 5">JCM 14942</strain>
    </source>
</reference>
<dbReference type="Pfam" id="PF01425">
    <property type="entry name" value="Amidase"/>
    <property type="match status" value="1"/>
</dbReference>
<accession>A0ABN2BT71</accession>
<feature type="compositionally biased region" description="Low complexity" evidence="2">
    <location>
        <begin position="474"/>
        <end position="492"/>
    </location>
</feature>
<evidence type="ECO:0000313" key="4">
    <source>
        <dbReference type="EMBL" id="GAA1544998.1"/>
    </source>
</evidence>
<dbReference type="SUPFAM" id="SSF75304">
    <property type="entry name" value="Amidase signature (AS) enzymes"/>
    <property type="match status" value="1"/>
</dbReference>